<dbReference type="HOGENOM" id="CLU_060216_6_3_0"/>
<dbReference type="NCBIfam" id="NF001908">
    <property type="entry name" value="PRK00668.1"/>
    <property type="match status" value="1"/>
</dbReference>
<evidence type="ECO:0000256" key="1">
    <source>
        <dbReference type="ARBA" id="ARBA00001946"/>
    </source>
</evidence>
<dbReference type="PANTHER" id="PTHR11349">
    <property type="entry name" value="NUCLEOSIDE DIPHOSPHATE KINASE"/>
    <property type="match status" value="1"/>
</dbReference>
<comment type="catalytic activity">
    <reaction evidence="12">
        <text>a 2'-deoxyribonucleoside 5'-diphosphate + ATP = a 2'-deoxyribonucleoside 5'-triphosphate + ADP</text>
        <dbReference type="Rhea" id="RHEA:44640"/>
        <dbReference type="ChEBI" id="CHEBI:30616"/>
        <dbReference type="ChEBI" id="CHEBI:61560"/>
        <dbReference type="ChEBI" id="CHEBI:73316"/>
        <dbReference type="ChEBI" id="CHEBI:456216"/>
        <dbReference type="EC" id="2.7.4.6"/>
    </reaction>
</comment>
<dbReference type="OrthoDB" id="9801161at2"/>
<comment type="subcellular location">
    <subcellularLocation>
        <location evidence="12">Cytoplasm</location>
    </subcellularLocation>
</comment>
<evidence type="ECO:0000313" key="16">
    <source>
        <dbReference type="EMBL" id="ADO82466.1"/>
    </source>
</evidence>
<feature type="binding site" evidence="12 13">
    <location>
        <position position="112"/>
    </location>
    <ligand>
        <name>ATP</name>
        <dbReference type="ChEBI" id="CHEBI:30616"/>
    </ligand>
</feature>
<keyword evidence="12" id="KW-0963">Cytoplasm</keyword>
<keyword evidence="17" id="KW-1185">Reference proteome</keyword>
<feature type="binding site" evidence="12 13">
    <location>
        <position position="102"/>
    </location>
    <ligand>
        <name>ATP</name>
        <dbReference type="ChEBI" id="CHEBI:30616"/>
    </ligand>
</feature>
<evidence type="ECO:0000256" key="10">
    <source>
        <dbReference type="ARBA" id="ARBA00022842"/>
    </source>
</evidence>
<dbReference type="FunFam" id="3.30.70.141:FF:000003">
    <property type="entry name" value="Nucleoside diphosphate kinase"/>
    <property type="match status" value="1"/>
</dbReference>
<dbReference type="SMART" id="SM00562">
    <property type="entry name" value="NDK"/>
    <property type="match status" value="1"/>
</dbReference>
<comment type="similarity">
    <text evidence="2 12 13 14">Belongs to the NDK family.</text>
</comment>
<evidence type="ECO:0000256" key="14">
    <source>
        <dbReference type="RuleBase" id="RU004011"/>
    </source>
</evidence>
<dbReference type="SUPFAM" id="SSF54919">
    <property type="entry name" value="Nucleoside diphosphate kinase, NDK"/>
    <property type="match status" value="1"/>
</dbReference>
<comment type="cofactor">
    <cofactor evidence="1 12">
        <name>Mg(2+)</name>
        <dbReference type="ChEBI" id="CHEBI:18420"/>
    </cofactor>
</comment>
<dbReference type="InterPro" id="IPR036850">
    <property type="entry name" value="NDK-like_dom_sf"/>
</dbReference>
<evidence type="ECO:0000256" key="11">
    <source>
        <dbReference type="ARBA" id="ARBA00023080"/>
    </source>
</evidence>
<evidence type="ECO:0000256" key="4">
    <source>
        <dbReference type="ARBA" id="ARBA00017632"/>
    </source>
</evidence>
<feature type="binding site" evidence="12 13">
    <location>
        <position position="57"/>
    </location>
    <ligand>
        <name>ATP</name>
        <dbReference type="ChEBI" id="CHEBI:30616"/>
    </ligand>
</feature>
<dbReference type="GO" id="GO:0005524">
    <property type="term" value="F:ATP binding"/>
    <property type="evidence" value="ECO:0007669"/>
    <property type="project" value="UniProtKB-UniRule"/>
</dbReference>
<dbReference type="EMBL" id="CP002281">
    <property type="protein sequence ID" value="ADO82466.1"/>
    <property type="molecule type" value="Genomic_DNA"/>
</dbReference>
<dbReference type="GO" id="GO:0005737">
    <property type="term" value="C:cytoplasm"/>
    <property type="evidence" value="ECO:0007669"/>
    <property type="project" value="UniProtKB-SubCell"/>
</dbReference>
<dbReference type="Gene3D" id="3.30.70.141">
    <property type="entry name" value="Nucleoside diphosphate kinase-like domain"/>
    <property type="match status" value="1"/>
</dbReference>
<keyword evidence="8 12" id="KW-0418">Kinase</keyword>
<dbReference type="STRING" id="572544.Ilyop_0679"/>
<keyword evidence="11 12" id="KW-0546">Nucleotide metabolism</keyword>
<keyword evidence="7 12" id="KW-0547">Nucleotide-binding</keyword>
<evidence type="ECO:0000256" key="5">
    <source>
        <dbReference type="ARBA" id="ARBA00022679"/>
    </source>
</evidence>
<feature type="binding site" evidence="12 13">
    <location>
        <position position="85"/>
    </location>
    <ligand>
        <name>ATP</name>
        <dbReference type="ChEBI" id="CHEBI:30616"/>
    </ligand>
</feature>
<dbReference type="Proteomes" id="UP000006875">
    <property type="component" value="Chromosome"/>
</dbReference>
<evidence type="ECO:0000256" key="13">
    <source>
        <dbReference type="PROSITE-ProRule" id="PRU00706"/>
    </source>
</evidence>
<evidence type="ECO:0000256" key="12">
    <source>
        <dbReference type="HAMAP-Rule" id="MF_00451"/>
    </source>
</evidence>
<evidence type="ECO:0000256" key="8">
    <source>
        <dbReference type="ARBA" id="ARBA00022777"/>
    </source>
</evidence>
<comment type="catalytic activity">
    <reaction evidence="12">
        <text>a ribonucleoside 5'-diphosphate + ATP = a ribonucleoside 5'-triphosphate + ADP</text>
        <dbReference type="Rhea" id="RHEA:18113"/>
        <dbReference type="ChEBI" id="CHEBI:30616"/>
        <dbReference type="ChEBI" id="CHEBI:57930"/>
        <dbReference type="ChEBI" id="CHEBI:61557"/>
        <dbReference type="ChEBI" id="CHEBI:456216"/>
        <dbReference type="EC" id="2.7.4.6"/>
    </reaction>
</comment>
<accession>E3H6U7</accession>
<protein>
    <recommendedName>
        <fullName evidence="4 12">Nucleoside diphosphate kinase</fullName>
        <shortName evidence="12">NDK</shortName>
        <shortName evidence="12">NDP kinase</shortName>
        <ecNumber evidence="3 12">2.7.4.6</ecNumber>
    </recommendedName>
    <alternativeName>
        <fullName evidence="12">Nucleoside-2-P kinase</fullName>
    </alternativeName>
</protein>
<dbReference type="GO" id="GO:0006228">
    <property type="term" value="P:UTP biosynthetic process"/>
    <property type="evidence" value="ECO:0007669"/>
    <property type="project" value="UniProtKB-UniRule"/>
</dbReference>
<dbReference type="PRINTS" id="PR01243">
    <property type="entry name" value="NUCDPKINASE"/>
</dbReference>
<feature type="domain" description="Nucleoside diphosphate kinase-like" evidence="15">
    <location>
        <begin position="1"/>
        <end position="138"/>
    </location>
</feature>
<evidence type="ECO:0000256" key="7">
    <source>
        <dbReference type="ARBA" id="ARBA00022741"/>
    </source>
</evidence>
<dbReference type="GO" id="GO:0006183">
    <property type="term" value="P:GTP biosynthetic process"/>
    <property type="evidence" value="ECO:0007669"/>
    <property type="project" value="UniProtKB-UniRule"/>
</dbReference>
<dbReference type="HAMAP" id="MF_00451">
    <property type="entry name" value="NDP_kinase"/>
    <property type="match status" value="1"/>
</dbReference>
<evidence type="ECO:0000256" key="9">
    <source>
        <dbReference type="ARBA" id="ARBA00022840"/>
    </source>
</evidence>
<dbReference type="GO" id="GO:0046872">
    <property type="term" value="F:metal ion binding"/>
    <property type="evidence" value="ECO:0007669"/>
    <property type="project" value="UniProtKB-KW"/>
</dbReference>
<dbReference type="Pfam" id="PF00334">
    <property type="entry name" value="NDK"/>
    <property type="match status" value="1"/>
</dbReference>
<feature type="binding site" evidence="12 13">
    <location>
        <position position="91"/>
    </location>
    <ligand>
        <name>ATP</name>
        <dbReference type="ChEBI" id="CHEBI:30616"/>
    </ligand>
</feature>
<dbReference type="InterPro" id="IPR001564">
    <property type="entry name" value="Nucleoside_diP_kinase"/>
</dbReference>
<dbReference type="CDD" id="cd04413">
    <property type="entry name" value="NDPk_I"/>
    <property type="match status" value="1"/>
</dbReference>
<keyword evidence="5 12" id="KW-0808">Transferase</keyword>
<evidence type="ECO:0000313" key="17">
    <source>
        <dbReference type="Proteomes" id="UP000006875"/>
    </source>
</evidence>
<comment type="function">
    <text evidence="12">Major role in the synthesis of nucleoside triphosphates other than ATP. The ATP gamma phosphate is transferred to the NDP beta phosphate via a ping-pong mechanism, using a phosphorylated active-site intermediate.</text>
</comment>
<keyword evidence="6 12" id="KW-0479">Metal-binding</keyword>
<evidence type="ECO:0000259" key="15">
    <source>
        <dbReference type="SMART" id="SM00562"/>
    </source>
</evidence>
<feature type="binding site" evidence="12 13">
    <location>
        <position position="9"/>
    </location>
    <ligand>
        <name>ATP</name>
        <dbReference type="ChEBI" id="CHEBI:30616"/>
    </ligand>
</feature>
<dbReference type="RefSeq" id="WP_013387136.1">
    <property type="nucleotide sequence ID" value="NC_014632.1"/>
</dbReference>
<dbReference type="GO" id="GO:0004550">
    <property type="term" value="F:nucleoside diphosphate kinase activity"/>
    <property type="evidence" value="ECO:0007669"/>
    <property type="project" value="UniProtKB-UniRule"/>
</dbReference>
<dbReference type="EC" id="2.7.4.6" evidence="3 12"/>
<evidence type="ECO:0000256" key="2">
    <source>
        <dbReference type="ARBA" id="ARBA00008142"/>
    </source>
</evidence>
<proteinExistence type="inferred from homology"/>
<keyword evidence="10 12" id="KW-0460">Magnesium</keyword>
<keyword evidence="9 12" id="KW-0067">ATP-binding</keyword>
<dbReference type="PROSITE" id="PS51374">
    <property type="entry name" value="NDPK_LIKE"/>
    <property type="match status" value="1"/>
</dbReference>
<evidence type="ECO:0000256" key="6">
    <source>
        <dbReference type="ARBA" id="ARBA00022723"/>
    </source>
</evidence>
<organism evidence="16 17">
    <name type="scientific">Ilyobacter polytropus (strain ATCC 51220 / DSM 2926 / LMG 16218 / CuHBu1)</name>
    <dbReference type="NCBI Taxonomy" id="572544"/>
    <lineage>
        <taxon>Bacteria</taxon>
        <taxon>Fusobacteriati</taxon>
        <taxon>Fusobacteriota</taxon>
        <taxon>Fusobacteriia</taxon>
        <taxon>Fusobacteriales</taxon>
        <taxon>Fusobacteriaceae</taxon>
        <taxon>Ilyobacter</taxon>
    </lineage>
</organism>
<evidence type="ECO:0000256" key="3">
    <source>
        <dbReference type="ARBA" id="ARBA00012966"/>
    </source>
</evidence>
<feature type="active site" description="Pros-phosphohistidine intermediate" evidence="12 13">
    <location>
        <position position="115"/>
    </location>
</feature>
<dbReference type="InterPro" id="IPR034907">
    <property type="entry name" value="NDK-like_dom"/>
</dbReference>
<name>E3H6U7_ILYPC</name>
<dbReference type="eggNOG" id="COG0105">
    <property type="taxonomic scope" value="Bacteria"/>
</dbReference>
<reference evidence="16 17" key="1">
    <citation type="journal article" date="2010" name="Stand. Genomic Sci.">
        <title>Complete genome sequence of Ilyobacter polytropus type strain (CuHbu1).</title>
        <authorList>
            <person name="Sikorski J."/>
            <person name="Chertkov O."/>
            <person name="Lapidus A."/>
            <person name="Nolan M."/>
            <person name="Lucas S."/>
            <person name="Del Rio T.G."/>
            <person name="Tice H."/>
            <person name="Cheng J.F."/>
            <person name="Tapia R."/>
            <person name="Han C."/>
            <person name="Goodwin L."/>
            <person name="Pitluck S."/>
            <person name="Liolios K."/>
            <person name="Ivanova N."/>
            <person name="Mavromatis K."/>
            <person name="Mikhailova N."/>
            <person name="Pati A."/>
            <person name="Chen A."/>
            <person name="Palaniappan K."/>
            <person name="Land M."/>
            <person name="Hauser L."/>
            <person name="Chang Y.J."/>
            <person name="Jeffries C.D."/>
            <person name="Brambilla E."/>
            <person name="Yasawong M."/>
            <person name="Rohde M."/>
            <person name="Pukall R."/>
            <person name="Spring S."/>
            <person name="Goker M."/>
            <person name="Woyke T."/>
            <person name="Bristow J."/>
            <person name="Eisen J.A."/>
            <person name="Markowitz V."/>
            <person name="Hugenholtz P."/>
            <person name="Kyrpides N.C."/>
            <person name="Klenk H.P."/>
        </authorList>
    </citation>
    <scope>NUCLEOTIDE SEQUENCE [LARGE SCALE GENOMIC DNA]</scope>
    <source>
        <strain evidence="17">ATCC 51220 / DSM 2926 / LMG 16218 / CuHBu1</strain>
    </source>
</reference>
<sequence length="150" mass="16502">MEKTLLIIKPDGVQRGLVGEILGRIEKKGFKISAMKLEKISKEKAGIHYAEHAGKGFYSELLEFITSSPSVLAVIEGKNVIDGVRKMAGKTNPLESDLGTIRGDFAVAVSHNVVHTSDGPESSKREIENFFSNEEIQTHILCTEEWTCEA</sequence>
<dbReference type="AlphaFoldDB" id="E3H6U7"/>
<gene>
    <name evidence="12" type="primary">ndk</name>
    <name evidence="16" type="ordered locus">Ilyop_0679</name>
</gene>
<dbReference type="GO" id="GO:0006241">
    <property type="term" value="P:CTP biosynthetic process"/>
    <property type="evidence" value="ECO:0007669"/>
    <property type="project" value="UniProtKB-UniRule"/>
</dbReference>
<comment type="subunit">
    <text evidence="12">Homotetramer.</text>
</comment>
<dbReference type="KEGG" id="ipo:Ilyop_0679"/>
<keyword evidence="12" id="KW-0597">Phosphoprotein</keyword>